<dbReference type="EMBL" id="PYMA01000012">
    <property type="protein sequence ID" value="PSW18229.1"/>
    <property type="molecule type" value="Genomic_DNA"/>
</dbReference>
<dbReference type="Proteomes" id="UP000241771">
    <property type="component" value="Unassembled WGS sequence"/>
</dbReference>
<sequence>MKKAVFLEYSGDTSNELYTDGSAYVYQMKEARGRGSDGQIMYSQQFGNLYVELGSMIGDRSNLFNGGIGSQYHGKTIDASKDAFLIRPVVAYSMGDFTVAASMEANMVSNAVVADGVDISERTGYGVTGNWNNGDWNINLNAAYLDAVDENNMTLGMNALWNSFGLGYVYSHNEYENKEFSGWAEGDVKVSTWYASYEFKDVLSVEDFSVLLGSYYTTVNNKLDAQPHSDAFAEEDDFGARLRLFYEF</sequence>
<dbReference type="AlphaFoldDB" id="A0A2T3NPN3"/>
<gene>
    <name evidence="1" type="ORF">C9I98_17790</name>
</gene>
<dbReference type="SUPFAM" id="SSF56935">
    <property type="entry name" value="Porins"/>
    <property type="match status" value="1"/>
</dbReference>
<reference evidence="1 2" key="1">
    <citation type="submission" date="2018-01" db="EMBL/GenBank/DDBJ databases">
        <title>Whole genome sequencing of Histamine producing bacteria.</title>
        <authorList>
            <person name="Butler K."/>
        </authorList>
    </citation>
    <scope>NUCLEOTIDE SEQUENCE [LARGE SCALE GENOMIC DNA]</scope>
    <source>
        <strain evidence="1 2">DSM 100436</strain>
    </source>
</reference>
<proteinExistence type="predicted"/>
<organism evidence="1 2">
    <name type="scientific">Photobacterium sanctipauli</name>
    <dbReference type="NCBI Taxonomy" id="1342794"/>
    <lineage>
        <taxon>Bacteria</taxon>
        <taxon>Pseudomonadati</taxon>
        <taxon>Pseudomonadota</taxon>
        <taxon>Gammaproteobacteria</taxon>
        <taxon>Vibrionales</taxon>
        <taxon>Vibrionaceae</taxon>
        <taxon>Photobacterium</taxon>
    </lineage>
</organism>
<evidence type="ECO:0000313" key="1">
    <source>
        <dbReference type="EMBL" id="PSW18229.1"/>
    </source>
</evidence>
<accession>A0A2T3NPN3</accession>
<keyword evidence="2" id="KW-1185">Reference proteome</keyword>
<dbReference type="InterPro" id="IPR016963">
    <property type="entry name" value="Glycoporin_RafY"/>
</dbReference>
<name>A0A2T3NPN3_9GAMM</name>
<comment type="caution">
    <text evidence="1">The sequence shown here is derived from an EMBL/GenBank/DDBJ whole genome shotgun (WGS) entry which is preliminary data.</text>
</comment>
<dbReference type="Pfam" id="PF16966">
    <property type="entry name" value="Porin_8"/>
    <property type="match status" value="1"/>
</dbReference>
<evidence type="ECO:0000313" key="2">
    <source>
        <dbReference type="Proteomes" id="UP000241771"/>
    </source>
</evidence>
<evidence type="ECO:0008006" key="3">
    <source>
        <dbReference type="Google" id="ProtNLM"/>
    </source>
</evidence>
<protein>
    <recommendedName>
        <fullName evidence="3">Porin</fullName>
    </recommendedName>
</protein>